<feature type="signal peptide" evidence="1">
    <location>
        <begin position="1"/>
        <end position="29"/>
    </location>
</feature>
<proteinExistence type="predicted"/>
<name>A0A131Y9V0_RHIAP</name>
<reference evidence="2" key="1">
    <citation type="journal article" date="2016" name="Ticks Tick Borne Dis.">
        <title>De novo assembly and annotation of the salivary gland transcriptome of Rhipicephalus appendiculatus male and female ticks during blood feeding.</title>
        <authorList>
            <person name="de Castro M.H."/>
            <person name="de Klerk D."/>
            <person name="Pienaar R."/>
            <person name="Latif A.A."/>
            <person name="Rees D.J."/>
            <person name="Mans B.J."/>
        </authorList>
    </citation>
    <scope>NUCLEOTIDE SEQUENCE</scope>
    <source>
        <tissue evidence="2">Salivary glands</tissue>
    </source>
</reference>
<protein>
    <recommendedName>
        <fullName evidence="3">Secreted protein</fullName>
    </recommendedName>
</protein>
<organism evidence="2">
    <name type="scientific">Rhipicephalus appendiculatus</name>
    <name type="common">Brown ear tick</name>
    <dbReference type="NCBI Taxonomy" id="34631"/>
    <lineage>
        <taxon>Eukaryota</taxon>
        <taxon>Metazoa</taxon>
        <taxon>Ecdysozoa</taxon>
        <taxon>Arthropoda</taxon>
        <taxon>Chelicerata</taxon>
        <taxon>Arachnida</taxon>
        <taxon>Acari</taxon>
        <taxon>Parasitiformes</taxon>
        <taxon>Ixodida</taxon>
        <taxon>Ixodoidea</taxon>
        <taxon>Ixodidae</taxon>
        <taxon>Rhipicephalinae</taxon>
        <taxon>Rhipicephalus</taxon>
        <taxon>Rhipicephalus</taxon>
    </lineage>
</organism>
<dbReference type="EMBL" id="GEDV01012518">
    <property type="protein sequence ID" value="JAP76039.1"/>
    <property type="molecule type" value="Transcribed_RNA"/>
</dbReference>
<feature type="chain" id="PRO_5007284440" description="Secreted protein" evidence="1">
    <location>
        <begin position="30"/>
        <end position="86"/>
    </location>
</feature>
<evidence type="ECO:0008006" key="3">
    <source>
        <dbReference type="Google" id="ProtNLM"/>
    </source>
</evidence>
<evidence type="ECO:0000256" key="1">
    <source>
        <dbReference type="SAM" id="SignalP"/>
    </source>
</evidence>
<dbReference type="AlphaFoldDB" id="A0A131Y9V0"/>
<keyword evidence="1" id="KW-0732">Signal</keyword>
<evidence type="ECO:0000313" key="2">
    <source>
        <dbReference type="EMBL" id="JAP76039.1"/>
    </source>
</evidence>
<sequence length="86" mass="9886">MEASARPVQLLFIAVVFCTLQSHFPAIHSFVDLPLGHWLLITHYHESSVNLSFLHKNYVQHCPCHSLCIRLCVQHVHWSPQNGCNQ</sequence>
<accession>A0A131Y9V0</accession>